<dbReference type="Pfam" id="PF00296">
    <property type="entry name" value="Bac_luciferase"/>
    <property type="match status" value="1"/>
</dbReference>
<accession>A0A3N2GRD7</accession>
<evidence type="ECO:0000256" key="2">
    <source>
        <dbReference type="ARBA" id="ARBA00022643"/>
    </source>
</evidence>
<dbReference type="PANTHER" id="PTHR42847">
    <property type="entry name" value="ALKANESULFONATE MONOOXYGENASE"/>
    <property type="match status" value="1"/>
</dbReference>
<keyword evidence="4" id="KW-0503">Monooxygenase</keyword>
<comment type="caution">
    <text evidence="6">The sequence shown here is derived from an EMBL/GenBank/DDBJ whole genome shotgun (WGS) entry which is preliminary data.</text>
</comment>
<evidence type="ECO:0000313" key="6">
    <source>
        <dbReference type="EMBL" id="ROS38475.1"/>
    </source>
</evidence>
<proteinExistence type="predicted"/>
<dbReference type="Gene3D" id="3.20.20.30">
    <property type="entry name" value="Luciferase-like domain"/>
    <property type="match status" value="1"/>
</dbReference>
<dbReference type="InterPro" id="IPR019921">
    <property type="entry name" value="Lucif-like_OxRdtase_Rv2161c"/>
</dbReference>
<name>A0A3N2GRD7_9PSEU</name>
<evidence type="ECO:0000259" key="5">
    <source>
        <dbReference type="Pfam" id="PF00296"/>
    </source>
</evidence>
<dbReference type="GeneID" id="301842223"/>
<evidence type="ECO:0000256" key="4">
    <source>
        <dbReference type="ARBA" id="ARBA00023033"/>
    </source>
</evidence>
<evidence type="ECO:0000313" key="7">
    <source>
        <dbReference type="Proteomes" id="UP000274843"/>
    </source>
</evidence>
<dbReference type="GO" id="GO:0008726">
    <property type="term" value="F:alkanesulfonate monooxygenase activity"/>
    <property type="evidence" value="ECO:0007669"/>
    <property type="project" value="TreeGrafter"/>
</dbReference>
<evidence type="ECO:0000256" key="3">
    <source>
        <dbReference type="ARBA" id="ARBA00023002"/>
    </source>
</evidence>
<gene>
    <name evidence="6" type="ORF">EDD35_0753</name>
</gene>
<keyword evidence="7" id="KW-1185">Reference proteome</keyword>
<keyword evidence="3" id="KW-0560">Oxidoreductase</keyword>
<evidence type="ECO:0000256" key="1">
    <source>
        <dbReference type="ARBA" id="ARBA00022630"/>
    </source>
</evidence>
<dbReference type="InterPro" id="IPR011251">
    <property type="entry name" value="Luciferase-like_dom"/>
</dbReference>
<dbReference type="EMBL" id="RKHY01000001">
    <property type="protein sequence ID" value="ROS38475.1"/>
    <property type="molecule type" value="Genomic_DNA"/>
</dbReference>
<reference evidence="6 7" key="1">
    <citation type="submission" date="2018-11" db="EMBL/GenBank/DDBJ databases">
        <title>Sequencing the genomes of 1000 actinobacteria strains.</title>
        <authorList>
            <person name="Klenk H.-P."/>
        </authorList>
    </citation>
    <scope>NUCLEOTIDE SEQUENCE [LARGE SCALE GENOMIC DNA]</scope>
    <source>
        <strain evidence="6 7">DSM 44348</strain>
    </source>
</reference>
<protein>
    <submittedName>
        <fullName evidence="6">Putative F420-dependent oxidoreductase</fullName>
    </submittedName>
</protein>
<dbReference type="GO" id="GO:0046306">
    <property type="term" value="P:alkanesulfonate catabolic process"/>
    <property type="evidence" value="ECO:0007669"/>
    <property type="project" value="TreeGrafter"/>
</dbReference>
<dbReference type="AlphaFoldDB" id="A0A3N2GRD7"/>
<feature type="domain" description="Luciferase-like" evidence="5">
    <location>
        <begin position="9"/>
        <end position="229"/>
    </location>
</feature>
<dbReference type="RefSeq" id="WP_123682847.1">
    <property type="nucleotide sequence ID" value="NZ_RKHY01000001.1"/>
</dbReference>
<organism evidence="6 7">
    <name type="scientific">Amycolatopsis thermoflava</name>
    <dbReference type="NCBI Taxonomy" id="84480"/>
    <lineage>
        <taxon>Bacteria</taxon>
        <taxon>Bacillati</taxon>
        <taxon>Actinomycetota</taxon>
        <taxon>Actinomycetes</taxon>
        <taxon>Pseudonocardiales</taxon>
        <taxon>Pseudonocardiaceae</taxon>
        <taxon>Amycolatopsis</taxon>
        <taxon>Amycolatopsis methanolica group</taxon>
    </lineage>
</organism>
<dbReference type="PANTHER" id="PTHR42847:SF4">
    <property type="entry name" value="ALKANESULFONATE MONOOXYGENASE-RELATED"/>
    <property type="match status" value="1"/>
</dbReference>
<dbReference type="NCBIfam" id="TIGR03619">
    <property type="entry name" value="F420_Rv2161c"/>
    <property type="match status" value="1"/>
</dbReference>
<dbReference type="InterPro" id="IPR036661">
    <property type="entry name" value="Luciferase-like_sf"/>
</dbReference>
<keyword evidence="1" id="KW-0285">Flavoprotein</keyword>
<dbReference type="Proteomes" id="UP000274843">
    <property type="component" value="Unassembled WGS sequence"/>
</dbReference>
<keyword evidence="2" id="KW-0288">FMN</keyword>
<dbReference type="SUPFAM" id="SSF51679">
    <property type="entry name" value="Bacterial luciferase-like"/>
    <property type="match status" value="1"/>
</dbReference>
<sequence length="291" mass="32044">MHIGVVLPQTEIGADTDAIRRYAQRVEELGYRHVMVYDHVLGADPAVHAPWTGAYDVHTTFREPMVLFGYLAALTELELVTGVLVLPQRQTALVAKQAAEVDLLTDGRFRLGVGVGWNAVEYEALGKEFRDRGRRSDEQVALLRRLWTDQIVTFAGEHEQVTAAGLAPLPIQRPIPIWFGAHSAPAYRRAGRLGDGWFPEMAPGPALDEAIAVIEKSARDAGRDPAEIGMHARGRWRGDLDGLVAEVGAWRDKGATHLAVDTMKQGLTTVDEHLDVRERVAKELRLADAPS</sequence>
<dbReference type="InterPro" id="IPR050172">
    <property type="entry name" value="SsuD_RutA_monooxygenase"/>
</dbReference>